<reference evidence="3 4" key="1">
    <citation type="submission" date="2018-03" db="EMBL/GenBank/DDBJ databases">
        <title>Brevisbacillus phylogenomics.</title>
        <authorList>
            <person name="Dunlap C."/>
        </authorList>
    </citation>
    <scope>NUCLEOTIDE SEQUENCE [LARGE SCALE GENOMIC DNA]</scope>
    <source>
        <strain evidence="3 4">NRRL B-41110</strain>
    </source>
</reference>
<dbReference type="InterPro" id="IPR039564">
    <property type="entry name" value="Peptidase_C39-like"/>
</dbReference>
<evidence type="ECO:0000259" key="2">
    <source>
        <dbReference type="Pfam" id="PF13529"/>
    </source>
</evidence>
<feature type="domain" description="Peptidase C39-like" evidence="2">
    <location>
        <begin position="188"/>
        <end position="340"/>
    </location>
</feature>
<gene>
    <name evidence="3" type="ORF">C7R92_31735</name>
</gene>
<comment type="caution">
    <text evidence="3">The sequence shown here is derived from an EMBL/GenBank/DDBJ whole genome shotgun (WGS) entry which is preliminary data.</text>
</comment>
<proteinExistence type="predicted"/>
<dbReference type="GeneID" id="95754636"/>
<protein>
    <recommendedName>
        <fullName evidence="2">Peptidase C39-like domain-containing protein</fullName>
    </recommendedName>
</protein>
<evidence type="ECO:0000256" key="1">
    <source>
        <dbReference type="SAM" id="SignalP"/>
    </source>
</evidence>
<accession>A0ABX5FGP3</accession>
<dbReference type="EMBL" id="PXZO01000089">
    <property type="protein sequence ID" value="PSK01173.1"/>
    <property type="molecule type" value="Genomic_DNA"/>
</dbReference>
<dbReference type="RefSeq" id="WP_106836888.1">
    <property type="nucleotide sequence ID" value="NZ_JARMEW010000069.1"/>
</dbReference>
<keyword evidence="1" id="KW-0732">Signal</keyword>
<evidence type="ECO:0000313" key="3">
    <source>
        <dbReference type="EMBL" id="PSK01173.1"/>
    </source>
</evidence>
<evidence type="ECO:0000313" key="4">
    <source>
        <dbReference type="Proteomes" id="UP000241645"/>
    </source>
</evidence>
<dbReference type="Pfam" id="PF13529">
    <property type="entry name" value="Peptidase_C39_2"/>
    <property type="match status" value="1"/>
</dbReference>
<name>A0ABX5FGP3_9BACL</name>
<sequence>MFKRVVSLLFVIALILVQTPSITEAKSNKVTEKIVDKVAKDYLKKLKTDLKFNDKTDVFTFYDLDDNELGYYYQFEKGDKSFFMLLSSNTEYSLLFSAGSGKPSIKSVDKGGKYYYLGNITLYEAEDASSALNMINTHLSEKSAQLSKKDLRTKKNPKAQARWEYYLSENETPAVKALSAEDEDSINGVRILNQWDDDVSYPASSCGPTTIATISEYWRTEENKSSIRGLNYYDSEADMINHVYDSHDGTLTGMSVAGVRRALIEHMTEKGSYSVTTDSFNNFSKYKREIRANRPLAIKFDDWFVIDDTWGDDYVFDYHWTTGVGYFTDDVDDLLYIHDSVGGDRYVDYRFHEDIITMVSVNVE</sequence>
<keyword evidence="4" id="KW-1185">Reference proteome</keyword>
<feature type="signal peptide" evidence="1">
    <location>
        <begin position="1"/>
        <end position="25"/>
    </location>
</feature>
<feature type="chain" id="PRO_5046129778" description="Peptidase C39-like domain-containing protein" evidence="1">
    <location>
        <begin position="26"/>
        <end position="364"/>
    </location>
</feature>
<organism evidence="3 4">
    <name type="scientific">Brevibacillus porteri</name>
    <dbReference type="NCBI Taxonomy" id="2126350"/>
    <lineage>
        <taxon>Bacteria</taxon>
        <taxon>Bacillati</taxon>
        <taxon>Bacillota</taxon>
        <taxon>Bacilli</taxon>
        <taxon>Bacillales</taxon>
        <taxon>Paenibacillaceae</taxon>
        <taxon>Brevibacillus</taxon>
    </lineage>
</organism>
<dbReference type="Proteomes" id="UP000241645">
    <property type="component" value="Unassembled WGS sequence"/>
</dbReference>